<evidence type="ECO:0000313" key="1">
    <source>
        <dbReference type="Proteomes" id="UP000887572"/>
    </source>
</evidence>
<dbReference type="AlphaFoldDB" id="A0A914GUR9"/>
<protein>
    <submittedName>
        <fullName evidence="2">Uncharacterized protein</fullName>
    </submittedName>
</protein>
<keyword evidence="1" id="KW-1185">Reference proteome</keyword>
<name>A0A914GUR9_GLORO</name>
<reference evidence="2" key="1">
    <citation type="submission" date="2022-11" db="UniProtKB">
        <authorList>
            <consortium name="WormBaseParasite"/>
        </authorList>
    </citation>
    <scope>IDENTIFICATION</scope>
</reference>
<dbReference type="WBParaSite" id="Gr19_v10_g11525.t1">
    <property type="protein sequence ID" value="Gr19_v10_g11525.t1"/>
    <property type="gene ID" value="Gr19_v10_g11525"/>
</dbReference>
<proteinExistence type="predicted"/>
<evidence type="ECO:0000313" key="2">
    <source>
        <dbReference type="WBParaSite" id="Gr19_v10_g11525.t1"/>
    </source>
</evidence>
<accession>A0A914GUR9</accession>
<organism evidence="1 2">
    <name type="scientific">Globodera rostochiensis</name>
    <name type="common">Golden nematode worm</name>
    <name type="synonym">Heterodera rostochiensis</name>
    <dbReference type="NCBI Taxonomy" id="31243"/>
    <lineage>
        <taxon>Eukaryota</taxon>
        <taxon>Metazoa</taxon>
        <taxon>Ecdysozoa</taxon>
        <taxon>Nematoda</taxon>
        <taxon>Chromadorea</taxon>
        <taxon>Rhabditida</taxon>
        <taxon>Tylenchina</taxon>
        <taxon>Tylenchomorpha</taxon>
        <taxon>Tylenchoidea</taxon>
        <taxon>Heteroderidae</taxon>
        <taxon>Heteroderinae</taxon>
        <taxon>Globodera</taxon>
    </lineage>
</organism>
<dbReference type="Proteomes" id="UP000887572">
    <property type="component" value="Unplaced"/>
</dbReference>
<sequence>MTVPALLLAELWPNGCTCPAGMDFRRCCDTLIFYSERMEALKMEFVNSIDAVNFIILLWVWPSAADIGCFDRGKWLLVCCPIERDETKWAEWEKEAAEWNWRWPWNCIAISFKDRDIGDGVLDTNEGPTIANSTDPVNFIICLRKWYSVVNGIVPFELYSLTEERLELRRIDCFDEDFWMLVRCPSELLSVSTFICRILVTIRLAQTK</sequence>